<dbReference type="SUPFAM" id="SSF52058">
    <property type="entry name" value="L domain-like"/>
    <property type="match status" value="1"/>
</dbReference>
<dbReference type="PANTHER" id="PTHR45752:SF195">
    <property type="entry name" value="LEUCINE-RICH REPEAT (LRR) FAMILY PROTEIN-RELATED"/>
    <property type="match status" value="1"/>
</dbReference>
<accession>A0A9Q1LLC2</accession>
<dbReference type="Proteomes" id="UP001152561">
    <property type="component" value="Unassembled WGS sequence"/>
</dbReference>
<keyword evidence="2" id="KW-0677">Repeat</keyword>
<reference evidence="6" key="1">
    <citation type="journal article" date="2023" name="Proc. Natl. Acad. Sci. U.S.A.">
        <title>Genomic and structural basis for evolution of tropane alkaloid biosynthesis.</title>
        <authorList>
            <person name="Wanga Y.-J."/>
            <person name="Taina T."/>
            <person name="Yua J.-Y."/>
            <person name="Lia J."/>
            <person name="Xua B."/>
            <person name="Chenc J."/>
            <person name="D'Auriad J.C."/>
            <person name="Huanga J.-P."/>
            <person name="Huanga S.-X."/>
        </authorList>
    </citation>
    <scope>NUCLEOTIDE SEQUENCE [LARGE SCALE GENOMIC DNA]</scope>
    <source>
        <strain evidence="6">cv. KIB-2019</strain>
    </source>
</reference>
<evidence type="ECO:0000256" key="2">
    <source>
        <dbReference type="ARBA" id="ARBA00022737"/>
    </source>
</evidence>
<evidence type="ECO:0000313" key="5">
    <source>
        <dbReference type="EMBL" id="KAJ8539865.1"/>
    </source>
</evidence>
<dbReference type="InterPro" id="IPR045344">
    <property type="entry name" value="C-JID"/>
</dbReference>
<feature type="domain" description="C-JID" evidence="4">
    <location>
        <begin position="171"/>
        <end position="272"/>
    </location>
</feature>
<keyword evidence="6" id="KW-1185">Reference proteome</keyword>
<protein>
    <recommendedName>
        <fullName evidence="4">C-JID domain-containing protein</fullName>
    </recommendedName>
</protein>
<sequence length="423" mass="48719">MRQTSKDMIIRLDEFLGSICRRGLSSLTRLHLSSCNILGGLPEDLGSLHSLEYLIVRGNNVSCLPKGINNLLCLKYLNVQLCKSLNELPRELTPNLELLYADYHLALKSIRDLLIKCFKLDLISTSWCGHETSQCGTISTNQVNVLKFLQHFLRTCIQCDFNRKIFFCISFPEGRIPESFGYQFINQSRISINLNPSWYTDKFMGFSICCYSNGWKTGVEATLICRFDPERKHSLKCDIDRHRLNSLAPYVIFFYIPFKTWWLASDSKKGRAHVIIAYLRYVHCQGGKHIGEFAWSMRIMLGDGEGSIEQCKVPSSLKLAALRVFEQLEPSSTSSHLQASIEHNFATERGLHFGFKNKPQELNQETTAVQNEHESRNAELIRICESPSRKMVDASRKRKRKEKQKEKNNLKSFKTFLINNRDK</sequence>
<feature type="region of interest" description="Disordered" evidence="3">
    <location>
        <begin position="389"/>
        <end position="423"/>
    </location>
</feature>
<evidence type="ECO:0000256" key="3">
    <source>
        <dbReference type="SAM" id="MobiDB-lite"/>
    </source>
</evidence>
<dbReference type="Gene3D" id="3.80.10.10">
    <property type="entry name" value="Ribonuclease Inhibitor"/>
    <property type="match status" value="1"/>
</dbReference>
<evidence type="ECO:0000256" key="1">
    <source>
        <dbReference type="ARBA" id="ARBA00022614"/>
    </source>
</evidence>
<organism evidence="5 6">
    <name type="scientific">Anisodus acutangulus</name>
    <dbReference type="NCBI Taxonomy" id="402998"/>
    <lineage>
        <taxon>Eukaryota</taxon>
        <taxon>Viridiplantae</taxon>
        <taxon>Streptophyta</taxon>
        <taxon>Embryophyta</taxon>
        <taxon>Tracheophyta</taxon>
        <taxon>Spermatophyta</taxon>
        <taxon>Magnoliopsida</taxon>
        <taxon>eudicotyledons</taxon>
        <taxon>Gunneridae</taxon>
        <taxon>Pentapetalae</taxon>
        <taxon>asterids</taxon>
        <taxon>lamiids</taxon>
        <taxon>Solanales</taxon>
        <taxon>Solanaceae</taxon>
        <taxon>Solanoideae</taxon>
        <taxon>Hyoscyameae</taxon>
        <taxon>Anisodus</taxon>
    </lineage>
</organism>
<name>A0A9Q1LLC2_9SOLA</name>
<gene>
    <name evidence="5" type="ORF">K7X08_014117</name>
</gene>
<dbReference type="InterPro" id="IPR032675">
    <property type="entry name" value="LRR_dom_sf"/>
</dbReference>
<dbReference type="InterPro" id="IPR050715">
    <property type="entry name" value="LRR-SigEffector_domain"/>
</dbReference>
<proteinExistence type="predicted"/>
<dbReference type="Pfam" id="PF20160">
    <property type="entry name" value="C-JID"/>
    <property type="match status" value="1"/>
</dbReference>
<dbReference type="PANTHER" id="PTHR45752">
    <property type="entry name" value="LEUCINE-RICH REPEAT-CONTAINING"/>
    <property type="match status" value="1"/>
</dbReference>
<evidence type="ECO:0000313" key="6">
    <source>
        <dbReference type="Proteomes" id="UP001152561"/>
    </source>
</evidence>
<dbReference type="AlphaFoldDB" id="A0A9Q1LLC2"/>
<keyword evidence="1" id="KW-0433">Leucine-rich repeat</keyword>
<dbReference type="OrthoDB" id="1302218at2759"/>
<dbReference type="EMBL" id="JAJAGQ010000016">
    <property type="protein sequence ID" value="KAJ8539865.1"/>
    <property type="molecule type" value="Genomic_DNA"/>
</dbReference>
<comment type="caution">
    <text evidence="5">The sequence shown here is derived from an EMBL/GenBank/DDBJ whole genome shotgun (WGS) entry which is preliminary data.</text>
</comment>
<evidence type="ECO:0000259" key="4">
    <source>
        <dbReference type="Pfam" id="PF20160"/>
    </source>
</evidence>